<keyword evidence="3" id="KW-1185">Reference proteome</keyword>
<gene>
    <name evidence="2" type="ORF">SAMN05421812_105312</name>
</gene>
<evidence type="ECO:0000259" key="1">
    <source>
        <dbReference type="Pfam" id="PF12804"/>
    </source>
</evidence>
<dbReference type="InterPro" id="IPR025877">
    <property type="entry name" value="MobA-like_NTP_Trfase"/>
</dbReference>
<evidence type="ECO:0000313" key="3">
    <source>
        <dbReference type="Proteomes" id="UP000198362"/>
    </source>
</evidence>
<dbReference type="SUPFAM" id="SSF53448">
    <property type="entry name" value="Nucleotide-diphospho-sugar transferases"/>
    <property type="match status" value="1"/>
</dbReference>
<feature type="domain" description="MobA-like NTP transferase" evidence="1">
    <location>
        <begin position="9"/>
        <end position="71"/>
    </location>
</feature>
<sequence length="238" mass="26775">MPGDMAGQAVIAVGGYGARLGNVMGDGRPKSLIELYGRPIIYWTLRALCAAEVRRVLLVCDRVEFAASIEKVALSIAELFESIDVIVDDGYGVHGIPVHIVDRLEPRFFLEAGNSLLPHLHYRRMSAVHKPGTWVMSSFAPRSDNPSRYPLAVPMESGASRPRVAALPYLLERDYCVDIRDADFRVWRAIARRLSEQRIMFVESPFAPEFDLPEELDDFQDGARSIVRFYSGQTFEKE</sequence>
<keyword evidence="2" id="KW-0808">Transferase</keyword>
<dbReference type="EMBL" id="FZPH01000005">
    <property type="protein sequence ID" value="SNT40073.1"/>
    <property type="molecule type" value="Genomic_DNA"/>
</dbReference>
<dbReference type="RefSeq" id="WP_089249226.1">
    <property type="nucleotide sequence ID" value="NZ_FZPH01000005.1"/>
</dbReference>
<dbReference type="Gene3D" id="3.90.550.10">
    <property type="entry name" value="Spore Coat Polysaccharide Biosynthesis Protein SpsA, Chain A"/>
    <property type="match status" value="1"/>
</dbReference>
<organism evidence="2 3">
    <name type="scientific">Asanoa hainanensis</name>
    <dbReference type="NCBI Taxonomy" id="560556"/>
    <lineage>
        <taxon>Bacteria</taxon>
        <taxon>Bacillati</taxon>
        <taxon>Actinomycetota</taxon>
        <taxon>Actinomycetes</taxon>
        <taxon>Micromonosporales</taxon>
        <taxon>Micromonosporaceae</taxon>
        <taxon>Asanoa</taxon>
    </lineage>
</organism>
<dbReference type="InterPro" id="IPR029044">
    <property type="entry name" value="Nucleotide-diphossugar_trans"/>
</dbReference>
<reference evidence="2 3" key="1">
    <citation type="submission" date="2017-06" db="EMBL/GenBank/DDBJ databases">
        <authorList>
            <person name="Kim H.J."/>
            <person name="Triplett B.A."/>
        </authorList>
    </citation>
    <scope>NUCLEOTIDE SEQUENCE [LARGE SCALE GENOMIC DNA]</scope>
    <source>
        <strain evidence="2 3">CGMCC 4.5593</strain>
    </source>
</reference>
<evidence type="ECO:0000313" key="2">
    <source>
        <dbReference type="EMBL" id="SNT40073.1"/>
    </source>
</evidence>
<proteinExistence type="predicted"/>
<dbReference type="GO" id="GO:0016779">
    <property type="term" value="F:nucleotidyltransferase activity"/>
    <property type="evidence" value="ECO:0007669"/>
    <property type="project" value="UniProtKB-ARBA"/>
</dbReference>
<accession>A0A239MD58</accession>
<protein>
    <submittedName>
        <fullName evidence="2">MobA-like NTP transferase domain-containing protein</fullName>
    </submittedName>
</protein>
<dbReference type="Pfam" id="PF12804">
    <property type="entry name" value="NTP_transf_3"/>
    <property type="match status" value="1"/>
</dbReference>
<dbReference type="Proteomes" id="UP000198362">
    <property type="component" value="Unassembled WGS sequence"/>
</dbReference>
<name>A0A239MD58_9ACTN</name>
<dbReference type="AlphaFoldDB" id="A0A239MD58"/>